<dbReference type="RefSeq" id="WP_013449749.1">
    <property type="nucleotide sequence ID" value="NC_014753.1"/>
</dbReference>
<dbReference type="AlphaFoldDB" id="E4UAJ0"/>
<dbReference type="SUPFAM" id="SSF110849">
    <property type="entry name" value="ParB/Sulfiredoxin"/>
    <property type="match status" value="1"/>
</dbReference>
<dbReference type="InterPro" id="IPR036086">
    <property type="entry name" value="ParB/Sulfiredoxin_sf"/>
</dbReference>
<evidence type="ECO:0000256" key="1">
    <source>
        <dbReference type="ARBA" id="ARBA00006295"/>
    </source>
</evidence>
<dbReference type="InterPro" id="IPR050336">
    <property type="entry name" value="Chromosome_partition/occlusion"/>
</dbReference>
<reference evidence="5" key="1">
    <citation type="submission" date="2010-11" db="EMBL/GenBank/DDBJ databases">
        <title>The complete sequence of plasmid of Oceanithermus profundus DSM 14977.</title>
        <authorList>
            <consortium name="US DOE Joint Genome Institute (JGI-PGF)"/>
            <person name="Lucas S."/>
            <person name="Copeland A."/>
            <person name="Lapidus A."/>
            <person name="Bruce D."/>
            <person name="Goodwin L."/>
            <person name="Pitluck S."/>
            <person name="Kyrpides N."/>
            <person name="Mavromatis K."/>
            <person name="Pagani I."/>
            <person name="Ivanova N."/>
            <person name="Zhang X."/>
            <person name="Brettin T."/>
            <person name="Detter J.C."/>
            <person name="Tapia R."/>
            <person name="Han C."/>
            <person name="Land M."/>
            <person name="Hauser L."/>
            <person name="Markowitz V."/>
            <person name="Cheng J.-F."/>
            <person name="Hugenholtz P."/>
            <person name="Woyke T."/>
            <person name="Wu D."/>
            <person name="Tindall B."/>
            <person name="Faehnrich R."/>
            <person name="Brambilla E."/>
            <person name="Klenk H.-P."/>
            <person name="Eisen J.A."/>
        </authorList>
    </citation>
    <scope>NUCLEOTIDE SEQUENCE [LARGE SCALE GENOMIC DNA]</scope>
    <source>
        <strain evidence="5">DSM 14977 / NBRC 100410 / VKM B-2274 / 506</strain>
        <plasmid evidence="5">Plasmid pOCEPR01</plasmid>
    </source>
</reference>
<dbReference type="EMBL" id="CP002362">
    <property type="protein sequence ID" value="ADR37769.1"/>
    <property type="molecule type" value="Genomic_DNA"/>
</dbReference>
<dbReference type="InterPro" id="IPR004437">
    <property type="entry name" value="ParB/RepB/Spo0J"/>
</dbReference>
<dbReference type="SUPFAM" id="SSF109709">
    <property type="entry name" value="KorB DNA-binding domain-like"/>
    <property type="match status" value="1"/>
</dbReference>
<dbReference type="Proteomes" id="UP000008722">
    <property type="component" value="Plasmid pOCEPR01"/>
</dbReference>
<keyword evidence="2" id="KW-0238">DNA-binding</keyword>
<dbReference type="SMART" id="SM00470">
    <property type="entry name" value="ParB"/>
    <property type="match status" value="1"/>
</dbReference>
<dbReference type="PANTHER" id="PTHR33375">
    <property type="entry name" value="CHROMOSOME-PARTITIONING PROTEIN PARB-RELATED"/>
    <property type="match status" value="1"/>
</dbReference>
<evidence type="ECO:0000313" key="4">
    <source>
        <dbReference type="EMBL" id="ADR37769.1"/>
    </source>
</evidence>
<dbReference type="KEGG" id="opr:Ocepr_2321"/>
<dbReference type="Gene3D" id="1.10.10.2830">
    <property type="match status" value="1"/>
</dbReference>
<protein>
    <submittedName>
        <fullName evidence="4">ParB-like partition protein</fullName>
    </submittedName>
</protein>
<proteinExistence type="inferred from homology"/>
<evidence type="ECO:0000259" key="3">
    <source>
        <dbReference type="SMART" id="SM00470"/>
    </source>
</evidence>
<evidence type="ECO:0000313" key="5">
    <source>
        <dbReference type="Proteomes" id="UP000008722"/>
    </source>
</evidence>
<dbReference type="eggNOG" id="COG1475">
    <property type="taxonomic scope" value="Bacteria"/>
</dbReference>
<dbReference type="NCBIfam" id="TIGR00180">
    <property type="entry name" value="parB_part"/>
    <property type="match status" value="1"/>
</dbReference>
<dbReference type="FunFam" id="3.90.1530.30:FF:000001">
    <property type="entry name" value="Chromosome partitioning protein ParB"/>
    <property type="match status" value="1"/>
</dbReference>
<geneLocation type="plasmid" evidence="4 5">
    <name>pOCEPR01</name>
</geneLocation>
<accession>E4UAJ0</accession>
<evidence type="ECO:0000256" key="2">
    <source>
        <dbReference type="ARBA" id="ARBA00023125"/>
    </source>
</evidence>
<dbReference type="GO" id="GO:0005694">
    <property type="term" value="C:chromosome"/>
    <property type="evidence" value="ECO:0007669"/>
    <property type="project" value="TreeGrafter"/>
</dbReference>
<keyword evidence="5" id="KW-1185">Reference proteome</keyword>
<dbReference type="Pfam" id="PF02195">
    <property type="entry name" value="ParB_N"/>
    <property type="match status" value="1"/>
</dbReference>
<dbReference type="PANTHER" id="PTHR33375:SF1">
    <property type="entry name" value="CHROMOSOME-PARTITIONING PROTEIN PARB-RELATED"/>
    <property type="match status" value="1"/>
</dbReference>
<gene>
    <name evidence="4" type="ordered locus">Ocepr_2321</name>
</gene>
<dbReference type="InterPro" id="IPR003115">
    <property type="entry name" value="ParB_N"/>
</dbReference>
<dbReference type="GO" id="GO:0003677">
    <property type="term" value="F:DNA binding"/>
    <property type="evidence" value="ECO:0007669"/>
    <property type="project" value="UniProtKB-KW"/>
</dbReference>
<sequence>MAKKKNPSATDVVLRRYAAKKAAVKRGAPKERPTPESLKGFKALSRIPVAAIEPNPEQPRVEFDEKELEQLATSIREHGLLQPISVIELEPGQRYQLIAGERRLRAVQRLGEETIEAIVYTPESAPEDLDLVAAMENTNRADLTPVELAEVVLKLMRKNGILETPEELRSQVNRLRKKGIRTPKDEEVAALFGQLGLSAEYFSRSALRTLFWPPELREAVREKRVAYRPAAVVASVANDEELFERLFAAALEGVSEEGLRRMLRDARSKRAKELSREQVEISFYRVITELKRLEEILEDDEAKATFDDFLQKFKRIMLPKLKS</sequence>
<reference evidence="4 5" key="2">
    <citation type="journal article" date="2011" name="Stand. Genomic Sci.">
        <title>Complete genome sequence of Oceanithermus profundus type strain (506).</title>
        <authorList>
            <person name="Pati A."/>
            <person name="Zhang X."/>
            <person name="Lapidus A."/>
            <person name="Nolan M."/>
            <person name="Lucas S."/>
            <person name="Del Rio T.G."/>
            <person name="Tice H."/>
            <person name="Cheng J.F."/>
            <person name="Tapia R."/>
            <person name="Han C."/>
            <person name="Goodwin L."/>
            <person name="Pitluck S."/>
            <person name="Liolios K."/>
            <person name="Pagani I."/>
            <person name="Ivanova N."/>
            <person name="Mavromatis K."/>
            <person name="Chen A."/>
            <person name="Palaniappan K."/>
            <person name="Hauser L."/>
            <person name="Jeffries C.D."/>
            <person name="Brambilla E.M."/>
            <person name="Rohl A."/>
            <person name="Mwirichia R."/>
            <person name="Rohde M."/>
            <person name="Tindall B.J."/>
            <person name="Sikorski J."/>
            <person name="Wirth R."/>
            <person name="Goker M."/>
            <person name="Woyke T."/>
            <person name="Detter J.C."/>
            <person name="Bristow J."/>
            <person name="Eisen J.A."/>
            <person name="Markowitz V."/>
            <person name="Hugenholtz P."/>
            <person name="Kyrpides N.C."/>
            <person name="Klenk H.P."/>
            <person name="Land M."/>
        </authorList>
    </citation>
    <scope>NUCLEOTIDE SEQUENCE [LARGE SCALE GENOMIC DNA]</scope>
    <source>
        <strain evidence="5">DSM 14977 / NBRC 100410 / VKM B-2274 / 506</strain>
        <plasmid evidence="5">Plasmid pOCEPR01</plasmid>
    </source>
</reference>
<feature type="domain" description="ParB-like N-terminal" evidence="3">
    <location>
        <begin position="45"/>
        <end position="138"/>
    </location>
</feature>
<organism evidence="4 5">
    <name type="scientific">Oceanithermus profundus (strain DSM 14977 / NBRC 100410 / VKM B-2274 / 506)</name>
    <dbReference type="NCBI Taxonomy" id="670487"/>
    <lineage>
        <taxon>Bacteria</taxon>
        <taxon>Thermotogati</taxon>
        <taxon>Deinococcota</taxon>
        <taxon>Deinococci</taxon>
        <taxon>Thermales</taxon>
        <taxon>Thermaceae</taxon>
        <taxon>Oceanithermus</taxon>
    </lineage>
</organism>
<keyword evidence="4" id="KW-0614">Plasmid</keyword>
<name>E4UAJ0_OCEP5</name>
<comment type="similarity">
    <text evidence="1">Belongs to the ParB family.</text>
</comment>
<dbReference type="GO" id="GO:0007059">
    <property type="term" value="P:chromosome segregation"/>
    <property type="evidence" value="ECO:0007669"/>
    <property type="project" value="TreeGrafter"/>
</dbReference>
<dbReference type="HOGENOM" id="CLU_860068_0_0_0"/>
<dbReference type="Gene3D" id="3.90.1530.30">
    <property type="match status" value="1"/>
</dbReference>